<reference evidence="1" key="1">
    <citation type="submission" date="2021-01" db="EMBL/GenBank/DDBJ databases">
        <authorList>
            <consortium name="Genoscope - CEA"/>
            <person name="William W."/>
        </authorList>
    </citation>
    <scope>NUCLEOTIDE SEQUENCE</scope>
</reference>
<dbReference type="AlphaFoldDB" id="A0A8S1QJC7"/>
<evidence type="ECO:0000313" key="1">
    <source>
        <dbReference type="EMBL" id="CAD8114777.1"/>
    </source>
</evidence>
<gene>
    <name evidence="1" type="ORF">PSON_ATCC_30995.1.T1060188</name>
</gene>
<protein>
    <submittedName>
        <fullName evidence="1">Uncharacterized protein</fullName>
    </submittedName>
</protein>
<accession>A0A8S1QJC7</accession>
<dbReference type="EMBL" id="CAJJDN010000106">
    <property type="protein sequence ID" value="CAD8114777.1"/>
    <property type="molecule type" value="Genomic_DNA"/>
</dbReference>
<keyword evidence="2" id="KW-1185">Reference proteome</keyword>
<evidence type="ECO:0000313" key="2">
    <source>
        <dbReference type="Proteomes" id="UP000692954"/>
    </source>
</evidence>
<organism evidence="1 2">
    <name type="scientific">Paramecium sonneborni</name>
    <dbReference type="NCBI Taxonomy" id="65129"/>
    <lineage>
        <taxon>Eukaryota</taxon>
        <taxon>Sar</taxon>
        <taxon>Alveolata</taxon>
        <taxon>Ciliophora</taxon>
        <taxon>Intramacronucleata</taxon>
        <taxon>Oligohymenophorea</taxon>
        <taxon>Peniculida</taxon>
        <taxon>Parameciidae</taxon>
        <taxon>Paramecium</taxon>
    </lineage>
</organism>
<sequence length="86" mass="10369">MYYKFCLIEQDKRIQNKESRNILILIQKRKIEIQIKIKCQAQITNCKSNLFLDNLYYLMDIIRIIINNVIIVVNNHMANNNKKLQD</sequence>
<dbReference type="Proteomes" id="UP000692954">
    <property type="component" value="Unassembled WGS sequence"/>
</dbReference>
<comment type="caution">
    <text evidence="1">The sequence shown here is derived from an EMBL/GenBank/DDBJ whole genome shotgun (WGS) entry which is preliminary data.</text>
</comment>
<proteinExistence type="predicted"/>
<name>A0A8S1QJC7_9CILI</name>